<sequence length="258" mass="28674">MSRRICTGWRSCAPSLHLRASQIRHRPFSFSSTIQQQRHHQQHARPTGVAPRVHQSRGHTRHNGSTPRKPTMLLAHVYGTLYLSIALLVTDESLSWDARCALGIETVQAVLRLATYEERKAEFMLTGVALLAAFSGLVPEQLQAHDGFAVSPESQMTGELQSWVTTAPDPEVKGGTLLLCQGVFASDDEPELYVSTHGSMNNDAAEALMPPFEAFARSLEAQGAGPGDWKCIYWDGKRWFNLIFLEWQTAESLGFLIE</sequence>
<protein>
    <submittedName>
        <fullName evidence="2">Uncharacterized protein</fullName>
    </submittedName>
</protein>
<reference evidence="2 3" key="1">
    <citation type="submission" date="2023-01" db="EMBL/GenBank/DDBJ databases">
        <title>Analysis of 21 Apiospora genomes using comparative genomics revels a genus with tremendous synthesis potential of carbohydrate active enzymes and secondary metabolites.</title>
        <authorList>
            <person name="Sorensen T."/>
        </authorList>
    </citation>
    <scope>NUCLEOTIDE SEQUENCE [LARGE SCALE GENOMIC DNA]</scope>
    <source>
        <strain evidence="2 3">CBS 117206</strain>
    </source>
</reference>
<proteinExistence type="predicted"/>
<name>A0AAW0QFH1_9PEZI</name>
<evidence type="ECO:0000313" key="3">
    <source>
        <dbReference type="Proteomes" id="UP001392437"/>
    </source>
</evidence>
<feature type="region of interest" description="Disordered" evidence="1">
    <location>
        <begin position="31"/>
        <end position="69"/>
    </location>
</feature>
<dbReference type="EMBL" id="JAQQWP010000009">
    <property type="protein sequence ID" value="KAK8101898.1"/>
    <property type="molecule type" value="Genomic_DNA"/>
</dbReference>
<gene>
    <name evidence="2" type="ORF">PG999_012272</name>
</gene>
<dbReference type="Proteomes" id="UP001392437">
    <property type="component" value="Unassembled WGS sequence"/>
</dbReference>
<accession>A0AAW0QFH1</accession>
<keyword evidence="3" id="KW-1185">Reference proteome</keyword>
<organism evidence="2 3">
    <name type="scientific">Apiospora kogelbergensis</name>
    <dbReference type="NCBI Taxonomy" id="1337665"/>
    <lineage>
        <taxon>Eukaryota</taxon>
        <taxon>Fungi</taxon>
        <taxon>Dikarya</taxon>
        <taxon>Ascomycota</taxon>
        <taxon>Pezizomycotina</taxon>
        <taxon>Sordariomycetes</taxon>
        <taxon>Xylariomycetidae</taxon>
        <taxon>Amphisphaeriales</taxon>
        <taxon>Apiosporaceae</taxon>
        <taxon>Apiospora</taxon>
    </lineage>
</organism>
<evidence type="ECO:0000256" key="1">
    <source>
        <dbReference type="SAM" id="MobiDB-lite"/>
    </source>
</evidence>
<comment type="caution">
    <text evidence="2">The sequence shown here is derived from an EMBL/GenBank/DDBJ whole genome shotgun (WGS) entry which is preliminary data.</text>
</comment>
<evidence type="ECO:0000313" key="2">
    <source>
        <dbReference type="EMBL" id="KAK8101898.1"/>
    </source>
</evidence>
<dbReference type="AlphaFoldDB" id="A0AAW0QFH1"/>